<feature type="region of interest" description="Disordered" evidence="1">
    <location>
        <begin position="420"/>
        <end position="465"/>
    </location>
</feature>
<dbReference type="EMBL" id="GL378324">
    <property type="protein sequence ID" value="EFJ52480.1"/>
    <property type="molecule type" value="Genomic_DNA"/>
</dbReference>
<feature type="region of interest" description="Disordered" evidence="1">
    <location>
        <begin position="44"/>
        <end position="69"/>
    </location>
</feature>
<dbReference type="STRING" id="3068.D8TJ55"/>
<feature type="compositionally biased region" description="Low complexity" evidence="1">
    <location>
        <begin position="431"/>
        <end position="446"/>
    </location>
</feature>
<feature type="region of interest" description="Disordered" evidence="1">
    <location>
        <begin position="356"/>
        <end position="398"/>
    </location>
</feature>
<name>D8TJ55_VOLCA</name>
<dbReference type="OrthoDB" id="553099at2759"/>
<evidence type="ECO:0000313" key="3">
    <source>
        <dbReference type="Proteomes" id="UP000001058"/>
    </source>
</evidence>
<sequence length="646" mass="66179">MTDPLNYYDGQFQHRQATLRSCAWTCGGCVSLRRAFMAASGLDRGKLPRAEPGGRSTSRSTSAGGPPGALLPDPLPLRLALRRCGHPQLSGAGWGSAPGAAVPAVKVCREQRVTTGSPAAPAAGPVAAAAAGGRELSPAASAAQMLQQVAASAAELVVLRSASATHIQHIVACVDILYSLYDSCQASRSPALGGARPWRSAVESATGNRAQGKLLAGPAVAAAVWRRRAVLVAAAERGATGSERLLREHYDWLMTATPAGVKLHAELCTLLGTAAHALLRLAALAARWGWPRCGTAVVGLLAAGSALGGVGGGLAVLHDLLLAASGPLALQAALSGLLLRRQLAWLGTAWTLMRGKHHRNKRIGRNRSSSSSKTGRPPPPPPLVPSPSPSPLPAEVGAEAGWRGGTVTAAAAAVAGRKTSLASSLAGGRKPQQSSHHPQQQRQQPSGSAMEAAPPHPAGSAAVGQQAASLLGLRLHVCGRATSGNNSTAGGAGGGGAGERHAPAPCQQPSPLVPISRLESLLGLTTDPESGDEVVVEQLIVGVLLLVPLLALLPTSAAWHLLALAAWGATAALRGGLALAAWTLRDNVLLTLIWRGLRPLDFAGRAFLHHFLESRLHRMALVTVPFPIALSAMCPPAKAIPTDKQA</sequence>
<dbReference type="Pfam" id="PF05024">
    <property type="entry name" value="Gpi1"/>
    <property type="match status" value="1"/>
</dbReference>
<organism evidence="3">
    <name type="scientific">Volvox carteri f. nagariensis</name>
    <dbReference type="NCBI Taxonomy" id="3068"/>
    <lineage>
        <taxon>Eukaryota</taxon>
        <taxon>Viridiplantae</taxon>
        <taxon>Chlorophyta</taxon>
        <taxon>core chlorophytes</taxon>
        <taxon>Chlorophyceae</taxon>
        <taxon>CS clade</taxon>
        <taxon>Chlamydomonadales</taxon>
        <taxon>Volvocaceae</taxon>
        <taxon>Volvox</taxon>
    </lineage>
</organism>
<dbReference type="RefSeq" id="XP_002946553.1">
    <property type="nucleotide sequence ID" value="XM_002946507.1"/>
</dbReference>
<feature type="region of interest" description="Disordered" evidence="1">
    <location>
        <begin position="486"/>
        <end position="509"/>
    </location>
</feature>
<dbReference type="KEGG" id="vcn:VOLCADRAFT_86618"/>
<dbReference type="GO" id="GO:0006506">
    <property type="term" value="P:GPI anchor biosynthetic process"/>
    <property type="evidence" value="ECO:0007669"/>
    <property type="project" value="InterPro"/>
</dbReference>
<dbReference type="GeneID" id="9624516"/>
<feature type="compositionally biased region" description="Basic residues" evidence="1">
    <location>
        <begin position="356"/>
        <end position="365"/>
    </location>
</feature>
<evidence type="ECO:0000313" key="2">
    <source>
        <dbReference type="EMBL" id="EFJ52480.1"/>
    </source>
</evidence>
<dbReference type="Proteomes" id="UP000001058">
    <property type="component" value="Unassembled WGS sequence"/>
</dbReference>
<keyword evidence="3" id="KW-1185">Reference proteome</keyword>
<feature type="compositionally biased region" description="Pro residues" evidence="1">
    <location>
        <begin position="376"/>
        <end position="392"/>
    </location>
</feature>
<dbReference type="InParanoid" id="D8TJ55"/>
<protein>
    <submittedName>
        <fullName evidence="2">Uncharacterized protein</fullName>
    </submittedName>
</protein>
<dbReference type="AlphaFoldDB" id="D8TJ55"/>
<reference evidence="2 3" key="1">
    <citation type="journal article" date="2010" name="Science">
        <title>Genomic analysis of organismal complexity in the multicellular green alga Volvox carteri.</title>
        <authorList>
            <person name="Prochnik S.E."/>
            <person name="Umen J."/>
            <person name="Nedelcu A.M."/>
            <person name="Hallmann A."/>
            <person name="Miller S.M."/>
            <person name="Nishii I."/>
            <person name="Ferris P."/>
            <person name="Kuo A."/>
            <person name="Mitros T."/>
            <person name="Fritz-Laylin L.K."/>
            <person name="Hellsten U."/>
            <person name="Chapman J."/>
            <person name="Simakov O."/>
            <person name="Rensing S.A."/>
            <person name="Terry A."/>
            <person name="Pangilinan J."/>
            <person name="Kapitonov V."/>
            <person name="Jurka J."/>
            <person name="Salamov A."/>
            <person name="Shapiro H."/>
            <person name="Schmutz J."/>
            <person name="Grimwood J."/>
            <person name="Lindquist E."/>
            <person name="Lucas S."/>
            <person name="Grigoriev I.V."/>
            <person name="Schmitt R."/>
            <person name="Kirk D."/>
            <person name="Rokhsar D.S."/>
        </authorList>
    </citation>
    <scope>NUCLEOTIDE SEQUENCE [LARGE SCALE GENOMIC DNA]</scope>
    <source>
        <strain evidence="3">f. Nagariensis / Eve</strain>
    </source>
</reference>
<dbReference type="InterPro" id="IPR007720">
    <property type="entry name" value="PigQ/GPI1"/>
</dbReference>
<feature type="compositionally biased region" description="Low complexity" evidence="1">
    <location>
        <begin position="53"/>
        <end position="69"/>
    </location>
</feature>
<gene>
    <name evidence="2" type="ORF">VOLCADRAFT_86618</name>
</gene>
<evidence type="ECO:0000256" key="1">
    <source>
        <dbReference type="SAM" id="MobiDB-lite"/>
    </source>
</evidence>
<proteinExistence type="predicted"/>
<accession>D8TJ55</accession>
<dbReference type="GO" id="GO:0016020">
    <property type="term" value="C:membrane"/>
    <property type="evidence" value="ECO:0007669"/>
    <property type="project" value="InterPro"/>
</dbReference>